<evidence type="ECO:0000256" key="5">
    <source>
        <dbReference type="ARBA" id="ARBA00022781"/>
    </source>
</evidence>
<evidence type="ECO:0000256" key="4">
    <source>
        <dbReference type="ARBA" id="ARBA00022448"/>
    </source>
</evidence>
<dbReference type="Proteomes" id="UP000198937">
    <property type="component" value="Unassembled WGS sequence"/>
</dbReference>
<evidence type="ECO:0000256" key="1">
    <source>
        <dbReference type="ARBA" id="ARBA00003456"/>
    </source>
</evidence>
<keyword evidence="5 10" id="KW-0375">Hydrogen ion transport</keyword>
<reference evidence="13" key="1">
    <citation type="submission" date="2016-06" db="EMBL/GenBank/DDBJ databases">
        <authorList>
            <person name="Varghese N."/>
            <person name="Submissions Spin"/>
        </authorList>
    </citation>
    <scope>NUCLEOTIDE SEQUENCE [LARGE SCALE GENOMIC DNA]</scope>
    <source>
        <strain evidence="13">DSM 45577</strain>
    </source>
</reference>
<accession>A0A1C6V7E9</accession>
<dbReference type="EMBL" id="FMIA01000002">
    <property type="protein sequence ID" value="SCL62067.1"/>
    <property type="molecule type" value="Genomic_DNA"/>
</dbReference>
<evidence type="ECO:0000256" key="8">
    <source>
        <dbReference type="ARBA" id="ARBA00023196"/>
    </source>
</evidence>
<dbReference type="OrthoDB" id="9812769at2"/>
<dbReference type="InterPro" id="IPR023632">
    <property type="entry name" value="ATP_synth_F1_gsu_CS"/>
</dbReference>
<proteinExistence type="inferred from homology"/>
<keyword evidence="11" id="KW-0175">Coiled coil</keyword>
<dbReference type="PROSITE" id="PS00153">
    <property type="entry name" value="ATPASE_GAMMA"/>
    <property type="match status" value="1"/>
</dbReference>
<evidence type="ECO:0000256" key="6">
    <source>
        <dbReference type="ARBA" id="ARBA00023065"/>
    </source>
</evidence>
<comment type="subcellular location">
    <subcellularLocation>
        <location evidence="10">Cell membrane</location>
        <topology evidence="10">Peripheral membrane protein</topology>
    </subcellularLocation>
    <subcellularLocation>
        <location evidence="2">Membrane</location>
        <topology evidence="2">Peripheral membrane protein</topology>
    </subcellularLocation>
</comment>
<dbReference type="GO" id="GO:0042777">
    <property type="term" value="P:proton motive force-driven plasma membrane ATP synthesis"/>
    <property type="evidence" value="ECO:0007669"/>
    <property type="project" value="UniProtKB-UniRule"/>
</dbReference>
<evidence type="ECO:0000313" key="12">
    <source>
        <dbReference type="EMBL" id="SCL62067.1"/>
    </source>
</evidence>
<dbReference type="HAMAP" id="MF_00815">
    <property type="entry name" value="ATP_synth_gamma_bact"/>
    <property type="match status" value="1"/>
</dbReference>
<evidence type="ECO:0000256" key="9">
    <source>
        <dbReference type="ARBA" id="ARBA00023310"/>
    </source>
</evidence>
<dbReference type="SUPFAM" id="SSF52943">
    <property type="entry name" value="ATP synthase (F1-ATPase), gamma subunit"/>
    <property type="match status" value="1"/>
</dbReference>
<dbReference type="NCBIfam" id="TIGR01146">
    <property type="entry name" value="ATPsyn_F1gamma"/>
    <property type="match status" value="1"/>
</dbReference>
<dbReference type="PANTHER" id="PTHR11693:SF22">
    <property type="entry name" value="ATP SYNTHASE SUBUNIT GAMMA, MITOCHONDRIAL"/>
    <property type="match status" value="1"/>
</dbReference>
<keyword evidence="7 10" id="KW-0472">Membrane</keyword>
<evidence type="ECO:0000256" key="10">
    <source>
        <dbReference type="HAMAP-Rule" id="MF_00815"/>
    </source>
</evidence>
<name>A0A1C6V7E9_9ACTN</name>
<dbReference type="GO" id="GO:0005524">
    <property type="term" value="F:ATP binding"/>
    <property type="evidence" value="ECO:0007669"/>
    <property type="project" value="UniProtKB-UniRule"/>
</dbReference>
<comment type="function">
    <text evidence="1 10">Produces ATP from ADP in the presence of a proton gradient across the membrane. The gamma chain is believed to be important in regulating ATPase activity and the flow of protons through the CF(0) complex.</text>
</comment>
<organism evidence="12 13">
    <name type="scientific">Micromonospora yangpuensis</name>
    <dbReference type="NCBI Taxonomy" id="683228"/>
    <lineage>
        <taxon>Bacteria</taxon>
        <taxon>Bacillati</taxon>
        <taxon>Actinomycetota</taxon>
        <taxon>Actinomycetes</taxon>
        <taxon>Micromonosporales</taxon>
        <taxon>Micromonosporaceae</taxon>
        <taxon>Micromonospora</taxon>
    </lineage>
</organism>
<evidence type="ECO:0000313" key="13">
    <source>
        <dbReference type="Proteomes" id="UP000198937"/>
    </source>
</evidence>
<keyword evidence="8 10" id="KW-0139">CF(1)</keyword>
<dbReference type="InterPro" id="IPR035968">
    <property type="entry name" value="ATP_synth_F1_ATPase_gsu"/>
</dbReference>
<keyword evidence="13" id="KW-1185">Reference proteome</keyword>
<dbReference type="GO" id="GO:0046933">
    <property type="term" value="F:proton-transporting ATP synthase activity, rotational mechanism"/>
    <property type="evidence" value="ECO:0007669"/>
    <property type="project" value="UniProtKB-UniRule"/>
</dbReference>
<dbReference type="AlphaFoldDB" id="A0A1C6V7E9"/>
<keyword evidence="6 10" id="KW-0406">Ion transport</keyword>
<sequence length="312" mass="33929">MAAQVRVLRQRIRSAKGMKKITKAMELVATSRIAKAQARVEASLPYSRAITGVLSALASSAQLDHPLLTPRPKVRRVGVLLVTADRGLAGGYSSNAIRTAESLMTRLRDEGKEPLLYVIGRKGVGFFRFRDRPIEANWTGFSEQPTFNDARTVGETLIKAFTAGADDLDGGPGEDGVHGVDELHIVYTEFHSLMTQTPVARILGPMQIEERPRSEAAPGQLPDYDFEPDAEELLDALLPKYINTRIYAALLESAASESAARRRAMKSATDNAEEMIEKYTREMNSARQAGITQEISEIVGGANALAASGSEV</sequence>
<keyword evidence="9 10" id="KW-0066">ATP synthesis</keyword>
<dbReference type="STRING" id="683228.GA0070617_4838"/>
<evidence type="ECO:0000256" key="3">
    <source>
        <dbReference type="ARBA" id="ARBA00007681"/>
    </source>
</evidence>
<feature type="coiled-coil region" evidence="11">
    <location>
        <begin position="262"/>
        <end position="289"/>
    </location>
</feature>
<comment type="similarity">
    <text evidence="3 10">Belongs to the ATPase gamma chain family.</text>
</comment>
<evidence type="ECO:0000256" key="7">
    <source>
        <dbReference type="ARBA" id="ARBA00023136"/>
    </source>
</evidence>
<keyword evidence="10" id="KW-1003">Cell membrane</keyword>
<evidence type="ECO:0000256" key="2">
    <source>
        <dbReference type="ARBA" id="ARBA00004170"/>
    </source>
</evidence>
<dbReference type="GO" id="GO:0045259">
    <property type="term" value="C:proton-transporting ATP synthase complex"/>
    <property type="evidence" value="ECO:0007669"/>
    <property type="project" value="UniProtKB-KW"/>
</dbReference>
<protein>
    <recommendedName>
        <fullName evidence="10">ATP synthase gamma chain</fullName>
    </recommendedName>
    <alternativeName>
        <fullName evidence="10">ATP synthase F1 sector gamma subunit</fullName>
    </alternativeName>
    <alternativeName>
        <fullName evidence="10">F-ATPase gamma subunit</fullName>
    </alternativeName>
</protein>
<dbReference type="PANTHER" id="PTHR11693">
    <property type="entry name" value="ATP SYNTHASE GAMMA CHAIN"/>
    <property type="match status" value="1"/>
</dbReference>
<comment type="subunit">
    <text evidence="10">F-type ATPases have 2 components, CF(1) - the catalytic core - and CF(0) - the membrane proton channel. CF(1) has five subunits: alpha(3), beta(3), gamma(1), delta(1), epsilon(1). CF(0) has three main subunits: a, b and c.</text>
</comment>
<dbReference type="PRINTS" id="PR00126">
    <property type="entry name" value="ATPASEGAMMA"/>
</dbReference>
<dbReference type="Gene3D" id="3.40.1380.10">
    <property type="match status" value="1"/>
</dbReference>
<dbReference type="NCBIfam" id="NF004145">
    <property type="entry name" value="PRK05621.1-2"/>
    <property type="match status" value="1"/>
</dbReference>
<dbReference type="InterPro" id="IPR000131">
    <property type="entry name" value="ATP_synth_F1_gsu"/>
</dbReference>
<dbReference type="RefSeq" id="WP_091442983.1">
    <property type="nucleotide sequence ID" value="NZ_BMMJ01000010.1"/>
</dbReference>
<dbReference type="Pfam" id="PF00231">
    <property type="entry name" value="ATP-synt"/>
    <property type="match status" value="1"/>
</dbReference>
<gene>
    <name evidence="10" type="primary">atpG</name>
    <name evidence="12" type="ORF">GA0070617_4838</name>
</gene>
<evidence type="ECO:0000256" key="11">
    <source>
        <dbReference type="SAM" id="Coils"/>
    </source>
</evidence>
<keyword evidence="4 10" id="KW-0813">Transport</keyword>
<dbReference type="CDD" id="cd12151">
    <property type="entry name" value="F1-ATPase_gamma"/>
    <property type="match status" value="1"/>
</dbReference>
<dbReference type="Gene3D" id="1.10.287.80">
    <property type="entry name" value="ATP synthase, gamma subunit, helix hairpin domain"/>
    <property type="match status" value="2"/>
</dbReference>
<dbReference type="GO" id="GO:0005886">
    <property type="term" value="C:plasma membrane"/>
    <property type="evidence" value="ECO:0007669"/>
    <property type="project" value="UniProtKB-SubCell"/>
</dbReference>